<organism evidence="2 3">
    <name type="scientific">Lentithecium fluviatile CBS 122367</name>
    <dbReference type="NCBI Taxonomy" id="1168545"/>
    <lineage>
        <taxon>Eukaryota</taxon>
        <taxon>Fungi</taxon>
        <taxon>Dikarya</taxon>
        <taxon>Ascomycota</taxon>
        <taxon>Pezizomycotina</taxon>
        <taxon>Dothideomycetes</taxon>
        <taxon>Pleosporomycetidae</taxon>
        <taxon>Pleosporales</taxon>
        <taxon>Massarineae</taxon>
        <taxon>Lentitheciaceae</taxon>
        <taxon>Lentithecium</taxon>
    </lineage>
</organism>
<dbReference type="EMBL" id="MU005624">
    <property type="protein sequence ID" value="KAF2677196.1"/>
    <property type="molecule type" value="Genomic_DNA"/>
</dbReference>
<keyword evidence="1" id="KW-0472">Membrane</keyword>
<name>A0A6G1IG44_9PLEO</name>
<keyword evidence="3" id="KW-1185">Reference proteome</keyword>
<evidence type="ECO:0000313" key="3">
    <source>
        <dbReference type="Proteomes" id="UP000799291"/>
    </source>
</evidence>
<keyword evidence="1" id="KW-0812">Transmembrane</keyword>
<evidence type="ECO:0000256" key="1">
    <source>
        <dbReference type="SAM" id="Phobius"/>
    </source>
</evidence>
<proteinExistence type="predicted"/>
<reference evidence="2" key="1">
    <citation type="journal article" date="2020" name="Stud. Mycol.">
        <title>101 Dothideomycetes genomes: a test case for predicting lifestyles and emergence of pathogens.</title>
        <authorList>
            <person name="Haridas S."/>
            <person name="Albert R."/>
            <person name="Binder M."/>
            <person name="Bloem J."/>
            <person name="Labutti K."/>
            <person name="Salamov A."/>
            <person name="Andreopoulos B."/>
            <person name="Baker S."/>
            <person name="Barry K."/>
            <person name="Bills G."/>
            <person name="Bluhm B."/>
            <person name="Cannon C."/>
            <person name="Castanera R."/>
            <person name="Culley D."/>
            <person name="Daum C."/>
            <person name="Ezra D."/>
            <person name="Gonzalez J."/>
            <person name="Henrissat B."/>
            <person name="Kuo A."/>
            <person name="Liang C."/>
            <person name="Lipzen A."/>
            <person name="Lutzoni F."/>
            <person name="Magnuson J."/>
            <person name="Mondo S."/>
            <person name="Nolan M."/>
            <person name="Ohm R."/>
            <person name="Pangilinan J."/>
            <person name="Park H.-J."/>
            <person name="Ramirez L."/>
            <person name="Alfaro M."/>
            <person name="Sun H."/>
            <person name="Tritt A."/>
            <person name="Yoshinaga Y."/>
            <person name="Zwiers L.-H."/>
            <person name="Turgeon B."/>
            <person name="Goodwin S."/>
            <person name="Spatafora J."/>
            <person name="Crous P."/>
            <person name="Grigoriev I."/>
        </authorList>
    </citation>
    <scope>NUCLEOTIDE SEQUENCE</scope>
    <source>
        <strain evidence="2">CBS 122367</strain>
    </source>
</reference>
<keyword evidence="1" id="KW-1133">Transmembrane helix</keyword>
<dbReference type="Proteomes" id="UP000799291">
    <property type="component" value="Unassembled WGS sequence"/>
</dbReference>
<accession>A0A6G1IG44</accession>
<feature type="transmembrane region" description="Helical" evidence="1">
    <location>
        <begin position="45"/>
        <end position="67"/>
    </location>
</feature>
<sequence>MVLLSSSCIVCRMASMAASIRSSFSKISAMSTPIAVPELTQMASAILRYVSSAFVFVAKFVLGAVAFSSISRSAARSDFQEE</sequence>
<gene>
    <name evidence="2" type="ORF">K458DRAFT_162170</name>
</gene>
<protein>
    <submittedName>
        <fullName evidence="2">Uncharacterized protein</fullName>
    </submittedName>
</protein>
<evidence type="ECO:0000313" key="2">
    <source>
        <dbReference type="EMBL" id="KAF2677196.1"/>
    </source>
</evidence>
<dbReference type="AlphaFoldDB" id="A0A6G1IG44"/>